<evidence type="ECO:0000313" key="3">
    <source>
        <dbReference type="EMBL" id="AGA66452.1"/>
    </source>
</evidence>
<dbReference type="PANTHER" id="PTHR35561">
    <property type="entry name" value="RNA 2',3'-CYCLIC PHOSPHODIESTERASE"/>
    <property type="match status" value="1"/>
</dbReference>
<organism evidence="3 4">
    <name type="scientific">Brachyspira pilosicoli P43/6/78</name>
    <dbReference type="NCBI Taxonomy" id="1042417"/>
    <lineage>
        <taxon>Bacteria</taxon>
        <taxon>Pseudomonadati</taxon>
        <taxon>Spirochaetota</taxon>
        <taxon>Spirochaetia</taxon>
        <taxon>Brachyspirales</taxon>
        <taxon>Brachyspiraceae</taxon>
        <taxon>Brachyspira</taxon>
    </lineage>
</organism>
<keyword evidence="3" id="KW-0436">Ligase</keyword>
<dbReference type="AlphaFoldDB" id="A0A3B6VPW1"/>
<feature type="active site" description="Proton acceptor" evidence="2">
    <location>
        <position position="124"/>
    </location>
</feature>
<dbReference type="GO" id="GO:0008664">
    <property type="term" value="F:RNA 2',3'-cyclic 3'-phosphodiesterase activity"/>
    <property type="evidence" value="ECO:0007669"/>
    <property type="project" value="UniProtKB-EC"/>
</dbReference>
<accession>A0A3B6VPW1</accession>
<dbReference type="InterPro" id="IPR009097">
    <property type="entry name" value="Cyclic_Pdiesterase"/>
</dbReference>
<dbReference type="Gene3D" id="3.90.1140.10">
    <property type="entry name" value="Cyclic phosphodiesterase"/>
    <property type="match status" value="1"/>
</dbReference>
<sequence>MRAFLALNIDENIKNKYHNLLLKKIDDNIAEVKFVNKNKMHITLVFFENIKESDIEKIKSSLEKTSNIIKPFNILFEKLSYFTNKFNDINVLFVKANCKELDEYVKHLRDNINIKYDKKDFKSHLTLARVKKVYDNDKLKEIINNISFEKSSFLANSITLYESDFVNYKEIFTVTF</sequence>
<dbReference type="PANTHER" id="PTHR35561:SF1">
    <property type="entry name" value="RNA 2',3'-CYCLIC PHOSPHODIESTERASE"/>
    <property type="match status" value="1"/>
</dbReference>
<proteinExistence type="inferred from homology"/>
<evidence type="ECO:0000256" key="2">
    <source>
        <dbReference type="HAMAP-Rule" id="MF_01940"/>
    </source>
</evidence>
<reference evidence="3 4" key="1">
    <citation type="journal article" date="2013" name="Genome Announc.">
        <title>Complete Genome Sequence of the Porcine Strain Brachyspira pilosicoli P43/6/78(T.).</title>
        <authorList>
            <person name="Lin C."/>
            <person name="den Bakker H.C."/>
            <person name="Suzuki H."/>
            <person name="Lefebure T."/>
            <person name="Ponnala L."/>
            <person name="Sun Q."/>
            <person name="Stanhope M.J."/>
            <person name="Wiedmann M."/>
            <person name="Duhamel G.E."/>
        </authorList>
    </citation>
    <scope>NUCLEOTIDE SEQUENCE [LARGE SCALE GENOMIC DNA]</scope>
    <source>
        <strain evidence="3 4">P43/6/78</strain>
    </source>
</reference>
<keyword evidence="4" id="KW-1185">Reference proteome</keyword>
<dbReference type="NCBIfam" id="TIGR02258">
    <property type="entry name" value="2_5_ligase"/>
    <property type="match status" value="1"/>
</dbReference>
<name>A0A3B6VPW1_BRAPL</name>
<dbReference type="InterPro" id="IPR004175">
    <property type="entry name" value="RNA_CPDase"/>
</dbReference>
<feature type="active site" description="Proton donor" evidence="2">
    <location>
        <position position="41"/>
    </location>
</feature>
<dbReference type="Proteomes" id="UP000010793">
    <property type="component" value="Chromosome"/>
</dbReference>
<dbReference type="GO" id="GO:0016874">
    <property type="term" value="F:ligase activity"/>
    <property type="evidence" value="ECO:0007669"/>
    <property type="project" value="UniProtKB-KW"/>
</dbReference>
<comment type="similarity">
    <text evidence="2">Belongs to the 2H phosphoesterase superfamily. ThpR family.</text>
</comment>
<dbReference type="Pfam" id="PF13563">
    <property type="entry name" value="2_5_RNA_ligase2"/>
    <property type="match status" value="1"/>
</dbReference>
<dbReference type="SUPFAM" id="SSF55144">
    <property type="entry name" value="LigT-like"/>
    <property type="match status" value="1"/>
</dbReference>
<dbReference type="EMBL" id="CP002873">
    <property type="protein sequence ID" value="AGA66452.1"/>
    <property type="molecule type" value="Genomic_DNA"/>
</dbReference>
<comment type="catalytic activity">
    <reaction evidence="2">
        <text>a 3'-end 2',3'-cyclophospho-ribonucleotide-RNA + H2O = a 3'-end 2'-phospho-ribonucleotide-RNA + H(+)</text>
        <dbReference type="Rhea" id="RHEA:11828"/>
        <dbReference type="Rhea" id="RHEA-COMP:10464"/>
        <dbReference type="Rhea" id="RHEA-COMP:17353"/>
        <dbReference type="ChEBI" id="CHEBI:15377"/>
        <dbReference type="ChEBI" id="CHEBI:15378"/>
        <dbReference type="ChEBI" id="CHEBI:83064"/>
        <dbReference type="ChEBI" id="CHEBI:173113"/>
        <dbReference type="EC" id="3.1.4.58"/>
    </reaction>
</comment>
<evidence type="ECO:0000256" key="1">
    <source>
        <dbReference type="ARBA" id="ARBA00022801"/>
    </source>
</evidence>
<dbReference type="GO" id="GO:0004113">
    <property type="term" value="F:2',3'-cyclic-nucleotide 3'-phosphodiesterase activity"/>
    <property type="evidence" value="ECO:0007669"/>
    <property type="project" value="InterPro"/>
</dbReference>
<protein>
    <recommendedName>
        <fullName evidence="2">RNA 2',3'-cyclic phosphodiesterase</fullName>
        <shortName evidence="2">RNA 2',3'-CPDase</shortName>
        <ecNumber evidence="2">3.1.4.58</ecNumber>
    </recommendedName>
</protein>
<dbReference type="HAMAP" id="MF_01940">
    <property type="entry name" value="RNA_CPDase"/>
    <property type="match status" value="1"/>
</dbReference>
<dbReference type="RefSeq" id="WP_015274422.1">
    <property type="nucleotide sequence ID" value="NC_019908.1"/>
</dbReference>
<dbReference type="KEGG" id="bpip:BPP43_06040"/>
<evidence type="ECO:0000313" key="4">
    <source>
        <dbReference type="Proteomes" id="UP000010793"/>
    </source>
</evidence>
<feature type="short sequence motif" description="HXTX 1" evidence="2">
    <location>
        <begin position="41"/>
        <end position="44"/>
    </location>
</feature>
<keyword evidence="1 2" id="KW-0378">Hydrolase</keyword>
<feature type="short sequence motif" description="HXTX 2" evidence="2">
    <location>
        <begin position="124"/>
        <end position="127"/>
    </location>
</feature>
<dbReference type="EC" id="3.1.4.58" evidence="2"/>
<gene>
    <name evidence="3" type="ORF">BPP43_06040</name>
</gene>
<comment type="function">
    <text evidence="2">Hydrolyzes RNA 2',3'-cyclic phosphodiester to an RNA 2'-phosphomonoester.</text>
</comment>